<dbReference type="GO" id="GO:0046872">
    <property type="term" value="F:metal ion binding"/>
    <property type="evidence" value="ECO:0007669"/>
    <property type="project" value="UniProtKB-KW"/>
</dbReference>
<dbReference type="PANTHER" id="PTHR11271">
    <property type="entry name" value="GUANINE DEAMINASE"/>
    <property type="match status" value="1"/>
</dbReference>
<comment type="caution">
    <text evidence="7">The sequence shown here is derived from an EMBL/GenBank/DDBJ whole genome shotgun (WGS) entry which is preliminary data.</text>
</comment>
<keyword evidence="3" id="KW-0378">Hydrolase</keyword>
<dbReference type="Proteomes" id="UP000244077">
    <property type="component" value="Unassembled WGS sequence"/>
</dbReference>
<dbReference type="NCBIfam" id="NF006681">
    <property type="entry name" value="PRK09229.1-2"/>
    <property type="match status" value="1"/>
</dbReference>
<dbReference type="InterPro" id="IPR010252">
    <property type="entry name" value="HutF"/>
</dbReference>
<dbReference type="RefSeq" id="WP_107814859.1">
    <property type="nucleotide sequence ID" value="NZ_QAOH01000001.1"/>
</dbReference>
<sequence length="444" mass="48068">MIFADKALLPSGWENNVRIEVMDGKIGSVRVGTPAQPGDTRVSAVVAGMPNVHSHAFQRGHSGLTEIRGAGRESFWTWREMMYRFALSVTPEDVGILAEMAYVEMLEAGYTRVGEFHYLHHGAAGTPYENPAELSERIFAAAEHTGIALTHLPVFYAHAGFGPQAPNAGQRRFIHSLDAFVDLVAHCEARRTRPQDRVGFAPHSLRATSAEELDALCTALPGRKIHIHIAEQVKEVEDCLAFYGQRPVEWLFDHAEVNADWCLIHATHLTADETMKIAASKAVAGLCPVTEANLGDGLFPAPEFLAAGGRFAIGTDSNVRIDVAEELRILEYGQRLTARARNVLAREGGSTGRHLFDAASTGGAQALDAPAPQIASGAPADLVALADPLGLGQGDALLDRWIFGRDVAPSDVWAAGVHVVQSGRHIHRDTVQARFAEVLRRVLN</sequence>
<feature type="domain" description="Amidohydrolase-related" evidence="5">
    <location>
        <begin position="45"/>
        <end position="387"/>
    </location>
</feature>
<dbReference type="AlphaFoldDB" id="A0A2T5HWM6"/>
<comment type="cofactor">
    <cofactor evidence="1">
        <name>Zn(2+)</name>
        <dbReference type="ChEBI" id="CHEBI:29105"/>
    </cofactor>
</comment>
<evidence type="ECO:0000259" key="6">
    <source>
        <dbReference type="Pfam" id="PF22429"/>
    </source>
</evidence>
<dbReference type="Pfam" id="PF22429">
    <property type="entry name" value="HutF_N"/>
    <property type="match status" value="1"/>
</dbReference>
<dbReference type="GO" id="GO:0019239">
    <property type="term" value="F:deaminase activity"/>
    <property type="evidence" value="ECO:0007669"/>
    <property type="project" value="TreeGrafter"/>
</dbReference>
<name>A0A2T5HWM6_9RHOB</name>
<proteinExistence type="predicted"/>
<dbReference type="InterPro" id="IPR051607">
    <property type="entry name" value="Metallo-dep_hydrolases"/>
</dbReference>
<keyword evidence="4" id="KW-0862">Zinc</keyword>
<dbReference type="PANTHER" id="PTHR11271:SF48">
    <property type="entry name" value="AMIDOHYDROLASE-RELATED DOMAIN-CONTAINING PROTEIN"/>
    <property type="match status" value="1"/>
</dbReference>
<dbReference type="NCBIfam" id="TIGR02022">
    <property type="entry name" value="hutF"/>
    <property type="match status" value="1"/>
</dbReference>
<evidence type="ECO:0000256" key="1">
    <source>
        <dbReference type="ARBA" id="ARBA00001947"/>
    </source>
</evidence>
<dbReference type="InterPro" id="IPR011059">
    <property type="entry name" value="Metal-dep_hydrolase_composite"/>
</dbReference>
<protein>
    <submittedName>
        <fullName evidence="7">Formimidoylglutamate deiminase</fullName>
    </submittedName>
</protein>
<gene>
    <name evidence="7" type="ORF">C8N42_101410</name>
</gene>
<organism evidence="7 8">
    <name type="scientific">Celeribacter persicus</name>
    <dbReference type="NCBI Taxonomy" id="1651082"/>
    <lineage>
        <taxon>Bacteria</taxon>
        <taxon>Pseudomonadati</taxon>
        <taxon>Pseudomonadota</taxon>
        <taxon>Alphaproteobacteria</taxon>
        <taxon>Rhodobacterales</taxon>
        <taxon>Roseobacteraceae</taxon>
        <taxon>Celeribacter</taxon>
    </lineage>
</organism>
<keyword evidence="8" id="KW-1185">Reference proteome</keyword>
<dbReference type="Gene3D" id="3.20.20.140">
    <property type="entry name" value="Metal-dependent hydrolases"/>
    <property type="match status" value="1"/>
</dbReference>
<dbReference type="InterPro" id="IPR032466">
    <property type="entry name" value="Metal_Hydrolase"/>
</dbReference>
<dbReference type="GO" id="GO:0005829">
    <property type="term" value="C:cytosol"/>
    <property type="evidence" value="ECO:0007669"/>
    <property type="project" value="TreeGrafter"/>
</dbReference>
<reference evidence="7 8" key="1">
    <citation type="submission" date="2018-04" db="EMBL/GenBank/DDBJ databases">
        <title>Genomic Encyclopedia of Archaeal and Bacterial Type Strains, Phase II (KMG-II): from individual species to whole genera.</title>
        <authorList>
            <person name="Goeker M."/>
        </authorList>
    </citation>
    <scope>NUCLEOTIDE SEQUENCE [LARGE SCALE GENOMIC DNA]</scope>
    <source>
        <strain evidence="7 8">DSM 100434</strain>
    </source>
</reference>
<dbReference type="EMBL" id="QAOH01000001">
    <property type="protein sequence ID" value="PTQ75868.1"/>
    <property type="molecule type" value="Genomic_DNA"/>
</dbReference>
<evidence type="ECO:0000256" key="4">
    <source>
        <dbReference type="ARBA" id="ARBA00022833"/>
    </source>
</evidence>
<dbReference type="OrthoDB" id="9796020at2"/>
<keyword evidence="2" id="KW-0479">Metal-binding</keyword>
<dbReference type="Pfam" id="PF01979">
    <property type="entry name" value="Amidohydro_1"/>
    <property type="match status" value="1"/>
</dbReference>
<dbReference type="InterPro" id="IPR006680">
    <property type="entry name" value="Amidohydro-rel"/>
</dbReference>
<dbReference type="Gene3D" id="2.30.40.10">
    <property type="entry name" value="Urease, subunit C, domain 1"/>
    <property type="match status" value="1"/>
</dbReference>
<dbReference type="NCBIfam" id="NF006684">
    <property type="entry name" value="PRK09229.1-5"/>
    <property type="match status" value="1"/>
</dbReference>
<evidence type="ECO:0000259" key="5">
    <source>
        <dbReference type="Pfam" id="PF01979"/>
    </source>
</evidence>
<accession>A0A2T5HWM6</accession>
<feature type="domain" description="Formimidoylglutamate deiminase N-terminal" evidence="6">
    <location>
        <begin position="1"/>
        <end position="41"/>
    </location>
</feature>
<evidence type="ECO:0000256" key="3">
    <source>
        <dbReference type="ARBA" id="ARBA00022801"/>
    </source>
</evidence>
<dbReference type="InterPro" id="IPR055156">
    <property type="entry name" value="HutF-like_N"/>
</dbReference>
<evidence type="ECO:0000313" key="8">
    <source>
        <dbReference type="Proteomes" id="UP000244077"/>
    </source>
</evidence>
<evidence type="ECO:0000313" key="7">
    <source>
        <dbReference type="EMBL" id="PTQ75868.1"/>
    </source>
</evidence>
<evidence type="ECO:0000256" key="2">
    <source>
        <dbReference type="ARBA" id="ARBA00022723"/>
    </source>
</evidence>
<dbReference type="SUPFAM" id="SSF51556">
    <property type="entry name" value="Metallo-dependent hydrolases"/>
    <property type="match status" value="1"/>
</dbReference>